<proteinExistence type="predicted"/>
<evidence type="ECO:0000313" key="3">
    <source>
        <dbReference type="Proteomes" id="UP000008635"/>
    </source>
</evidence>
<accession>E8U2Y7</accession>
<feature type="domain" description="Peptidase M24" evidence="1">
    <location>
        <begin position="163"/>
        <end position="372"/>
    </location>
</feature>
<gene>
    <name evidence="2" type="ordered locus">Deima_0061</name>
</gene>
<dbReference type="EMBL" id="CP002454">
    <property type="protein sequence ID" value="ADV65725.1"/>
    <property type="molecule type" value="Genomic_DNA"/>
</dbReference>
<dbReference type="HOGENOM" id="CLU_056320_0_0_0"/>
<dbReference type="Pfam" id="PF00557">
    <property type="entry name" value="Peptidase_M24"/>
    <property type="match status" value="1"/>
</dbReference>
<dbReference type="RefSeq" id="WP_013555230.1">
    <property type="nucleotide sequence ID" value="NC_014958.1"/>
</dbReference>
<dbReference type="STRING" id="709986.Deima_0061"/>
<evidence type="ECO:0000313" key="2">
    <source>
        <dbReference type="EMBL" id="ADV65725.1"/>
    </source>
</evidence>
<dbReference type="KEGG" id="dmr:Deima_0061"/>
<dbReference type="AlphaFoldDB" id="E8U2Y7"/>
<dbReference type="InterPro" id="IPR050659">
    <property type="entry name" value="Peptidase_M24B"/>
</dbReference>
<name>E8U2Y7_DEIML</name>
<dbReference type="SUPFAM" id="SSF55920">
    <property type="entry name" value="Creatinase/aminopeptidase"/>
    <property type="match status" value="1"/>
</dbReference>
<keyword evidence="3" id="KW-1185">Reference proteome</keyword>
<dbReference type="InterPro" id="IPR000994">
    <property type="entry name" value="Pept_M24"/>
</dbReference>
<evidence type="ECO:0000259" key="1">
    <source>
        <dbReference type="Pfam" id="PF00557"/>
    </source>
</evidence>
<organism evidence="2 3">
    <name type="scientific">Deinococcus maricopensis (strain DSM 21211 / LMG 22137 / NRRL B-23946 / LB-34)</name>
    <dbReference type="NCBI Taxonomy" id="709986"/>
    <lineage>
        <taxon>Bacteria</taxon>
        <taxon>Thermotogati</taxon>
        <taxon>Deinococcota</taxon>
        <taxon>Deinococci</taxon>
        <taxon>Deinococcales</taxon>
        <taxon>Deinococcaceae</taxon>
        <taxon>Deinococcus</taxon>
    </lineage>
</organism>
<reference evidence="2 3" key="1">
    <citation type="journal article" date="2011" name="Stand. Genomic Sci.">
        <title>Complete genome sequence of Deinococcus maricopensis type strain (LB-34).</title>
        <authorList>
            <person name="Pukall R."/>
            <person name="Zeytun A."/>
            <person name="Lucas S."/>
            <person name="Lapidus A."/>
            <person name="Hammon N."/>
            <person name="Deshpande S."/>
            <person name="Nolan M."/>
            <person name="Cheng J.F."/>
            <person name="Pitluck S."/>
            <person name="Liolios K."/>
            <person name="Pagani I."/>
            <person name="Mikhailova N."/>
            <person name="Ivanova N."/>
            <person name="Mavromatis K."/>
            <person name="Pati A."/>
            <person name="Tapia R."/>
            <person name="Han C."/>
            <person name="Goodwin L."/>
            <person name="Chen A."/>
            <person name="Palaniappan K."/>
            <person name="Land M."/>
            <person name="Hauser L."/>
            <person name="Chang Y.J."/>
            <person name="Jeffries C.D."/>
            <person name="Brambilla E.M."/>
            <person name="Rohde M."/>
            <person name="Goker M."/>
            <person name="Detter J.C."/>
            <person name="Woyke T."/>
            <person name="Bristow J."/>
            <person name="Eisen J.A."/>
            <person name="Markowitz V."/>
            <person name="Hugenholtz P."/>
            <person name="Kyrpides N.C."/>
            <person name="Klenk H.P."/>
        </authorList>
    </citation>
    <scope>NUCLEOTIDE SEQUENCE [LARGE SCALE GENOMIC DNA]</scope>
    <source>
        <strain evidence="3">DSM 21211 / LMG 22137 / NRRL B-23946 / LB-34</strain>
    </source>
</reference>
<dbReference type="eggNOG" id="COG0006">
    <property type="taxonomic scope" value="Bacteria"/>
</dbReference>
<dbReference type="PANTHER" id="PTHR46112">
    <property type="entry name" value="AMINOPEPTIDASE"/>
    <property type="match status" value="1"/>
</dbReference>
<dbReference type="PANTHER" id="PTHR46112:SF3">
    <property type="entry name" value="AMINOPEPTIDASE YPDF"/>
    <property type="match status" value="1"/>
</dbReference>
<reference evidence="3" key="2">
    <citation type="submission" date="2011-01" db="EMBL/GenBank/DDBJ databases">
        <title>The complete genome of Deinococcus maricopensis DSM 21211.</title>
        <authorList>
            <consortium name="US DOE Joint Genome Institute (JGI-PGF)"/>
            <person name="Lucas S."/>
            <person name="Copeland A."/>
            <person name="Lapidus A."/>
            <person name="Goodwin L."/>
            <person name="Pitluck S."/>
            <person name="Kyrpides N."/>
            <person name="Mavromatis K."/>
            <person name="Pagani I."/>
            <person name="Ivanova N."/>
            <person name="Ovchinnikova G."/>
            <person name="Zeytun A."/>
            <person name="Detter J.C."/>
            <person name="Han C."/>
            <person name="Land M."/>
            <person name="Hauser L."/>
            <person name="Markowitz V."/>
            <person name="Cheng J.-F."/>
            <person name="Hugenholtz P."/>
            <person name="Woyke T."/>
            <person name="Wu D."/>
            <person name="Pukall R."/>
            <person name="Gehrich-Schroeter G."/>
            <person name="Brambilla E."/>
            <person name="Klenk H.-P."/>
            <person name="Eisen J.A."/>
        </authorList>
    </citation>
    <scope>NUCLEOTIDE SEQUENCE [LARGE SCALE GENOMIC DNA]</scope>
    <source>
        <strain evidence="3">DSM 21211 / LMG 22137 / NRRL B-23946 / LB-34</strain>
    </source>
</reference>
<dbReference type="OrthoDB" id="9806388at2"/>
<protein>
    <submittedName>
        <fullName evidence="2">Peptidase M24</fullName>
    </submittedName>
</protein>
<dbReference type="Proteomes" id="UP000008635">
    <property type="component" value="Chromosome"/>
</dbReference>
<dbReference type="Gene3D" id="3.90.230.10">
    <property type="entry name" value="Creatinase/methionine aminopeptidase superfamily"/>
    <property type="match status" value="1"/>
</dbReference>
<sequence length="406" mass="44126">MQVYLDRIRDALRATDLDGWLIYDFQGLNPHARTVLGIPERAHLTRRFFVYVPREGTPTLIHHRIEGGTWRTLAGSATLTWQPYSAHTELDAHLHALLAGQRVAMEYSARGAVPYVSRVDAGTLERVREAGADVHSSADLLQQFLVWTPEDEAAHARAVDVLMRAKDDAFRYVHDQLQQGEPVTELDVQAVIARVIEDAGMSSGHAVMVGFGVNAADPHYEPGGDKNATLSAGQAVMLDLWCQEDGRPFADVTWMGFAGTPTPDFLEVWQAVADARDAGIAVLQDRTATTQGWEADRAAREVLAARGLAEHFTHRLGHNLGVQLHGPGANLDDLETHDTRTLLGGLAVTVEPGVYDAARGFGIRSEVNLYLTPNGGARLTTPVQAAPFALGEGDWASVRARALGEA</sequence>
<dbReference type="InterPro" id="IPR036005">
    <property type="entry name" value="Creatinase/aminopeptidase-like"/>
</dbReference>